<protein>
    <submittedName>
        <fullName evidence="2">MaoC domain protein dehydratase</fullName>
    </submittedName>
</protein>
<dbReference type="PANTHER" id="PTHR43664:SF1">
    <property type="entry name" value="BETA-METHYLMALYL-COA DEHYDRATASE"/>
    <property type="match status" value="1"/>
</dbReference>
<dbReference type="AlphaFoldDB" id="A0A160V876"/>
<dbReference type="PANTHER" id="PTHR43664">
    <property type="entry name" value="MONOAMINE OXIDASE-RELATED"/>
    <property type="match status" value="1"/>
</dbReference>
<dbReference type="Pfam" id="PF01575">
    <property type="entry name" value="MaoC_dehydratas"/>
    <property type="match status" value="1"/>
</dbReference>
<dbReference type="InterPro" id="IPR052342">
    <property type="entry name" value="MCH/BMMD"/>
</dbReference>
<dbReference type="EMBL" id="FAXA01000191">
    <property type="protein sequence ID" value="CUV02112.1"/>
    <property type="molecule type" value="Genomic_DNA"/>
</dbReference>
<dbReference type="Gene3D" id="3.10.129.10">
    <property type="entry name" value="Hotdog Thioesterase"/>
    <property type="match status" value="1"/>
</dbReference>
<name>A0A160V876_9ZZZZ</name>
<dbReference type="InterPro" id="IPR002539">
    <property type="entry name" value="MaoC-like_dom"/>
</dbReference>
<evidence type="ECO:0000259" key="1">
    <source>
        <dbReference type="Pfam" id="PF01575"/>
    </source>
</evidence>
<dbReference type="SUPFAM" id="SSF54637">
    <property type="entry name" value="Thioesterase/thiol ester dehydrase-isomerase"/>
    <property type="match status" value="1"/>
</dbReference>
<feature type="domain" description="MaoC-like" evidence="1">
    <location>
        <begin position="23"/>
        <end position="113"/>
    </location>
</feature>
<sequence length="147" mass="16519">MIEKARRFEDIQIGDEITPLVKEIAMARMMAYGAATWDFIRLHYDADYARELGFEAPFVDGQMMGGFLTQHVQDWAGPGAFLRKLAFRNRVMAYPGDLLTCHGVVTDVSSTEEGGMVECDLWMENQRGEKVVDPASALLRFPLIAGR</sequence>
<gene>
    <name evidence="2" type="ORF">MGWOODY_Clf1133</name>
</gene>
<organism evidence="2">
    <name type="scientific">hydrothermal vent metagenome</name>
    <dbReference type="NCBI Taxonomy" id="652676"/>
    <lineage>
        <taxon>unclassified sequences</taxon>
        <taxon>metagenomes</taxon>
        <taxon>ecological metagenomes</taxon>
    </lineage>
</organism>
<dbReference type="InterPro" id="IPR029069">
    <property type="entry name" value="HotDog_dom_sf"/>
</dbReference>
<evidence type="ECO:0000313" key="2">
    <source>
        <dbReference type="EMBL" id="CUV02112.1"/>
    </source>
</evidence>
<accession>A0A160V876</accession>
<proteinExistence type="predicted"/>
<reference evidence="2" key="1">
    <citation type="submission" date="2015-10" db="EMBL/GenBank/DDBJ databases">
        <authorList>
            <person name="Gilbert D.G."/>
        </authorList>
    </citation>
    <scope>NUCLEOTIDE SEQUENCE</scope>
</reference>